<feature type="transmembrane region" description="Helical" evidence="6">
    <location>
        <begin position="240"/>
        <end position="268"/>
    </location>
</feature>
<proteinExistence type="inferred from homology"/>
<keyword evidence="5 6" id="KW-0472">Membrane</keyword>
<feature type="transmembrane region" description="Helical" evidence="6">
    <location>
        <begin position="46"/>
        <end position="66"/>
    </location>
</feature>
<feature type="transmembrane region" description="Helical" evidence="6">
    <location>
        <begin position="317"/>
        <end position="337"/>
    </location>
</feature>
<dbReference type="NCBIfam" id="TIGR02872">
    <property type="entry name" value="spore_ytvI"/>
    <property type="match status" value="1"/>
</dbReference>
<comment type="caution">
    <text evidence="7">The sequence shown here is derived from an EMBL/GenBank/DDBJ whole genome shotgun (WGS) entry which is preliminary data.</text>
</comment>
<comment type="subcellular location">
    <subcellularLocation>
        <location evidence="1">Membrane</location>
        <topology evidence="1">Multi-pass membrane protein</topology>
    </subcellularLocation>
</comment>
<dbReference type="Pfam" id="PF01594">
    <property type="entry name" value="AI-2E_transport"/>
    <property type="match status" value="1"/>
</dbReference>
<dbReference type="PANTHER" id="PTHR21716:SF68">
    <property type="entry name" value="TRANSPORT PROTEIN YTVI-RELATED"/>
    <property type="match status" value="1"/>
</dbReference>
<evidence type="ECO:0000256" key="1">
    <source>
        <dbReference type="ARBA" id="ARBA00004141"/>
    </source>
</evidence>
<evidence type="ECO:0000256" key="2">
    <source>
        <dbReference type="ARBA" id="ARBA00009773"/>
    </source>
</evidence>
<gene>
    <name evidence="7" type="primary">ytvI_2</name>
    <name evidence="7" type="ORF">F130042H8_20870</name>
</gene>
<evidence type="ECO:0000256" key="3">
    <source>
        <dbReference type="ARBA" id="ARBA00022692"/>
    </source>
</evidence>
<feature type="transmembrane region" description="Helical" evidence="6">
    <location>
        <begin position="21"/>
        <end position="40"/>
    </location>
</feature>
<dbReference type="InterPro" id="IPR014227">
    <property type="entry name" value="YtvI-like"/>
</dbReference>
<keyword evidence="8" id="KW-1185">Reference proteome</keyword>
<keyword evidence="3 6" id="KW-0812">Transmembrane</keyword>
<dbReference type="RefSeq" id="WP_390469931.1">
    <property type="nucleotide sequence ID" value="NZ_BAABXL010000001.1"/>
</dbReference>
<dbReference type="Proteomes" id="UP001600894">
    <property type="component" value="Unassembled WGS sequence"/>
</dbReference>
<organism evidence="7 8">
    <name type="scientific">Enterocloster alcoholdehydrogenati</name>
    <dbReference type="NCBI Taxonomy" id="2547410"/>
    <lineage>
        <taxon>Bacteria</taxon>
        <taxon>Bacillati</taxon>
        <taxon>Bacillota</taxon>
        <taxon>Clostridia</taxon>
        <taxon>Lachnospirales</taxon>
        <taxon>Lachnospiraceae</taxon>
        <taxon>Enterocloster</taxon>
    </lineage>
</organism>
<name>A0ABQ0AYE5_9FIRM</name>
<reference evidence="7 8" key="1">
    <citation type="submission" date="2024-04" db="EMBL/GenBank/DDBJ databases">
        <title>Defined microbial consortia suppress multidrug-resistant proinflammatory Enterobacteriaceae via ecological control.</title>
        <authorList>
            <person name="Furuichi M."/>
            <person name="Kawaguchi T."/>
            <person name="Pust M."/>
            <person name="Yasuma K."/>
            <person name="Plichta D."/>
            <person name="Hasegawa N."/>
            <person name="Ohya T."/>
            <person name="Bhattarai S."/>
            <person name="Sasajima S."/>
            <person name="Aoto Y."/>
            <person name="Tuganbaev T."/>
            <person name="Yaginuma M."/>
            <person name="Ueda M."/>
            <person name="Okahashi N."/>
            <person name="Amafuji K."/>
            <person name="Kiridooshi Y."/>
            <person name="Sugita K."/>
            <person name="Strazar M."/>
            <person name="Skelly A."/>
            <person name="Suda W."/>
            <person name="Hattori M."/>
            <person name="Nakamoto N."/>
            <person name="Caballero S."/>
            <person name="Norman J."/>
            <person name="Olle B."/>
            <person name="Tanoue T."/>
            <person name="Arita M."/>
            <person name="Bucci V."/>
            <person name="Atarashi K."/>
            <person name="Xavier R."/>
            <person name="Honda K."/>
        </authorList>
    </citation>
    <scope>NUCLEOTIDE SEQUENCE [LARGE SCALE GENOMIC DNA]</scope>
    <source>
        <strain evidence="8">f13</strain>
    </source>
</reference>
<evidence type="ECO:0000313" key="7">
    <source>
        <dbReference type="EMBL" id="GAA6269027.1"/>
    </source>
</evidence>
<feature type="transmembrane region" description="Helical" evidence="6">
    <location>
        <begin position="78"/>
        <end position="97"/>
    </location>
</feature>
<accession>A0ABQ0AYE5</accession>
<sequence length="387" mass="42843">MSGIETGQKEKEPGWQHILRLVLNILIPAAGWFLLCFMGPKLLGFFMPFVVGWIIAMIANPLVRFLERRLRLVRRHSSIVIVAGALALVIGLLYLVISRTARFMGSFIQDLPALYAGIEGDVQNSLLKLTRLMDFMPENLRESWLALGDNVGAYIGKLAESIASPTMEAAGTVAKGIPAVLVYSVVIILSAYFFIADRDRIVTALRSHLPEWTGRYSDHLRREARRLIGGYFMAQFKIMFVVWLILGAGFFILGVSYGPLWALLIALLDFLPVFGTGTALIPWGLIKILGGEYAFAAGLILIYILTQVIRQLVQPKLVGDTLGLNPLLTLFLLYLGFKIKGLAGMILAVPLGLFAASLYRFGAFDSMLGSMKELAGEMNRFRGKKDR</sequence>
<dbReference type="EMBL" id="BAABXL010000001">
    <property type="protein sequence ID" value="GAA6269027.1"/>
    <property type="molecule type" value="Genomic_DNA"/>
</dbReference>
<evidence type="ECO:0000256" key="6">
    <source>
        <dbReference type="SAM" id="Phobius"/>
    </source>
</evidence>
<comment type="similarity">
    <text evidence="2">Belongs to the autoinducer-2 exporter (AI-2E) (TC 2.A.86) family.</text>
</comment>
<feature type="transmembrane region" description="Helical" evidence="6">
    <location>
        <begin position="176"/>
        <end position="196"/>
    </location>
</feature>
<dbReference type="PANTHER" id="PTHR21716">
    <property type="entry name" value="TRANSMEMBRANE PROTEIN"/>
    <property type="match status" value="1"/>
</dbReference>
<feature type="transmembrane region" description="Helical" evidence="6">
    <location>
        <begin position="280"/>
        <end position="305"/>
    </location>
</feature>
<dbReference type="InterPro" id="IPR002549">
    <property type="entry name" value="AI-2E-like"/>
</dbReference>
<protein>
    <submittedName>
        <fullName evidence="7">Sporulation integral membrane protein YtvI</fullName>
    </submittedName>
</protein>
<evidence type="ECO:0000256" key="4">
    <source>
        <dbReference type="ARBA" id="ARBA00022989"/>
    </source>
</evidence>
<evidence type="ECO:0000313" key="8">
    <source>
        <dbReference type="Proteomes" id="UP001600894"/>
    </source>
</evidence>
<feature type="transmembrane region" description="Helical" evidence="6">
    <location>
        <begin position="343"/>
        <end position="362"/>
    </location>
</feature>
<evidence type="ECO:0000256" key="5">
    <source>
        <dbReference type="ARBA" id="ARBA00023136"/>
    </source>
</evidence>
<keyword evidence="4 6" id="KW-1133">Transmembrane helix</keyword>